<accession>A0ABP1Q3B2</accession>
<feature type="domain" description="Lysophospholipase NTE1-like P-loop" evidence="1">
    <location>
        <begin position="19"/>
        <end position="195"/>
    </location>
</feature>
<organism evidence="2 3">
    <name type="scientific">Orchesella dallaii</name>
    <dbReference type="NCBI Taxonomy" id="48710"/>
    <lineage>
        <taxon>Eukaryota</taxon>
        <taxon>Metazoa</taxon>
        <taxon>Ecdysozoa</taxon>
        <taxon>Arthropoda</taxon>
        <taxon>Hexapoda</taxon>
        <taxon>Collembola</taxon>
        <taxon>Entomobryomorpha</taxon>
        <taxon>Entomobryoidea</taxon>
        <taxon>Orchesellidae</taxon>
        <taxon>Orchesellinae</taxon>
        <taxon>Orchesella</taxon>
    </lineage>
</organism>
<dbReference type="Pfam" id="PF24179">
    <property type="entry name" value="NTE_Ploop"/>
    <property type="match status" value="1"/>
</dbReference>
<sequence>MHDSRFQVDSFGVHTWRTYRMVCVHPASPEIPAKIYCDELARHHTSKASVVTREDAKKALKCTEFTPENEYVLAKWLVSEEEKCTVLFVVSDNNFNDLWNESVARICDMIQLLVTYNVPHKPDEVEIRFFGMAAKARKELVFIHPVIRVTKPQLGPTKFPHLPQGSILWLRSRPWIQRHHHVRMLDSALRYMAEKNPEDLKKYLHESADPDRHSDFGRVMRWISGQSVGLVLGGGGAKGFIKDLYCH</sequence>
<name>A0ABP1Q3B2_9HEXA</name>
<gene>
    <name evidence="2" type="ORF">ODALV1_LOCUS4785</name>
</gene>
<keyword evidence="3" id="KW-1185">Reference proteome</keyword>
<evidence type="ECO:0000259" key="1">
    <source>
        <dbReference type="Pfam" id="PF24179"/>
    </source>
</evidence>
<evidence type="ECO:0000313" key="3">
    <source>
        <dbReference type="Proteomes" id="UP001642540"/>
    </source>
</evidence>
<proteinExistence type="predicted"/>
<dbReference type="Proteomes" id="UP001642540">
    <property type="component" value="Unassembled WGS sequence"/>
</dbReference>
<dbReference type="EMBL" id="CAXLJM020000014">
    <property type="protein sequence ID" value="CAL8080940.1"/>
    <property type="molecule type" value="Genomic_DNA"/>
</dbReference>
<reference evidence="2 3" key="1">
    <citation type="submission" date="2024-08" db="EMBL/GenBank/DDBJ databases">
        <authorList>
            <person name="Cucini C."/>
            <person name="Frati F."/>
        </authorList>
    </citation>
    <scope>NUCLEOTIDE SEQUENCE [LARGE SCALE GENOMIC DNA]</scope>
</reference>
<evidence type="ECO:0000313" key="2">
    <source>
        <dbReference type="EMBL" id="CAL8080940.1"/>
    </source>
</evidence>
<protein>
    <recommendedName>
        <fullName evidence="1">Lysophospholipase NTE1-like P-loop domain-containing protein</fullName>
    </recommendedName>
</protein>
<comment type="caution">
    <text evidence="2">The sequence shown here is derived from an EMBL/GenBank/DDBJ whole genome shotgun (WGS) entry which is preliminary data.</text>
</comment>
<dbReference type="InterPro" id="IPR056556">
    <property type="entry name" value="NTE1_P-loop_dom"/>
</dbReference>